<dbReference type="AlphaFoldDB" id="A0A3M7L6W1"/>
<accession>A0A3M7L6W1</accession>
<evidence type="ECO:0000256" key="1">
    <source>
        <dbReference type="SAM" id="SignalP"/>
    </source>
</evidence>
<dbReference type="Proteomes" id="UP000279271">
    <property type="component" value="Unassembled WGS sequence"/>
</dbReference>
<gene>
    <name evidence="2" type="ORF">APUTEX25_004060</name>
</gene>
<evidence type="ECO:0000313" key="2">
    <source>
        <dbReference type="EMBL" id="RMZ57226.1"/>
    </source>
</evidence>
<name>A0A3M7L6W1_AUXPR</name>
<proteinExistence type="predicted"/>
<keyword evidence="1" id="KW-0732">Signal</keyword>
<reference evidence="3" key="1">
    <citation type="journal article" date="2018" name="Algal Res.">
        <title>Characterization of plant carbon substrate utilization by Auxenochlorella protothecoides.</title>
        <authorList>
            <person name="Vogler B.W."/>
            <person name="Starkenburg S.R."/>
            <person name="Sudasinghe N."/>
            <person name="Schambach J.Y."/>
            <person name="Rollin J.A."/>
            <person name="Pattathil S."/>
            <person name="Barry A.N."/>
        </authorList>
    </citation>
    <scope>NUCLEOTIDE SEQUENCE [LARGE SCALE GENOMIC DNA]</scope>
    <source>
        <strain evidence="3">UTEX 25</strain>
    </source>
</reference>
<comment type="caution">
    <text evidence="2">The sequence shown here is derived from an EMBL/GenBank/DDBJ whole genome shotgun (WGS) entry which is preliminary data.</text>
</comment>
<feature type="signal peptide" evidence="1">
    <location>
        <begin position="1"/>
        <end position="22"/>
    </location>
</feature>
<evidence type="ECO:0000313" key="3">
    <source>
        <dbReference type="Proteomes" id="UP000279271"/>
    </source>
</evidence>
<organism evidence="2 3">
    <name type="scientific">Auxenochlorella protothecoides</name>
    <name type="common">Green microalga</name>
    <name type="synonym">Chlorella protothecoides</name>
    <dbReference type="NCBI Taxonomy" id="3075"/>
    <lineage>
        <taxon>Eukaryota</taxon>
        <taxon>Viridiplantae</taxon>
        <taxon>Chlorophyta</taxon>
        <taxon>core chlorophytes</taxon>
        <taxon>Trebouxiophyceae</taxon>
        <taxon>Chlorellales</taxon>
        <taxon>Chlorellaceae</taxon>
        <taxon>Auxenochlorella</taxon>
    </lineage>
</organism>
<dbReference type="EMBL" id="QOKY01000128">
    <property type="protein sequence ID" value="RMZ57226.1"/>
    <property type="molecule type" value="Genomic_DNA"/>
</dbReference>
<protein>
    <submittedName>
        <fullName evidence="2">Uncharacterized protein</fullName>
    </submittedName>
</protein>
<sequence length="198" mass="21184">MRSNPPKLFLATLLSLCALAYASRGLNQAHLTAPCYVPDSWQRNAWIPTLLRYPIQTCRKETSLSACVRGFNAYATEDICCSASGAGAFPGGCSSEVAECWVAGTYYPTKTCTVSRNATQCAQNWGQWTSQDDCCAPGAAFAGGCYKVAPCWAATQWYPKQACSQTDDQSVCQRGWGAYASKVECCSLGHAFSGGCTA</sequence>
<feature type="chain" id="PRO_5018297403" evidence="1">
    <location>
        <begin position="23"/>
        <end position="198"/>
    </location>
</feature>